<reference evidence="2" key="1">
    <citation type="journal article" date="2022" name="Mol. Ecol. Resour.">
        <title>The genomes of chicory, endive, great burdock and yacon provide insights into Asteraceae palaeo-polyploidization history and plant inulin production.</title>
        <authorList>
            <person name="Fan W."/>
            <person name="Wang S."/>
            <person name="Wang H."/>
            <person name="Wang A."/>
            <person name="Jiang F."/>
            <person name="Liu H."/>
            <person name="Zhao H."/>
            <person name="Xu D."/>
            <person name="Zhang Y."/>
        </authorList>
    </citation>
    <scope>NUCLEOTIDE SEQUENCE [LARGE SCALE GENOMIC DNA]</scope>
    <source>
        <strain evidence="2">cv. Yunnan</strain>
    </source>
</reference>
<sequence length="230" mass="26350">MASKFWSNQADSETESEVSDFEEDDLNEGQDDAANAPDRNKYLDTGDSDSDDADMHKRVIRFAKDKRFEELSTTTDQMKNAMKINDWVSLQESFDKINRQLEKVMRITESDKAPNSYIKALVMLEDFLNQAMANKEAKKKMSSSNAKALNAVRQKLKKNNKQYEDLISKCREYPESFEDQEEADEPSEDEDADDDDDIGSEIDDPTKAETESDESDDNDYDEEKDESQPG</sequence>
<evidence type="ECO:0000313" key="1">
    <source>
        <dbReference type="EMBL" id="KAI3711852.1"/>
    </source>
</evidence>
<proteinExistence type="predicted"/>
<evidence type="ECO:0000313" key="2">
    <source>
        <dbReference type="Proteomes" id="UP001056120"/>
    </source>
</evidence>
<protein>
    <submittedName>
        <fullName evidence="1">Uncharacterized protein</fullName>
    </submittedName>
</protein>
<gene>
    <name evidence="1" type="ORF">L1987_70401</name>
</gene>
<organism evidence="1 2">
    <name type="scientific">Smallanthus sonchifolius</name>
    <dbReference type="NCBI Taxonomy" id="185202"/>
    <lineage>
        <taxon>Eukaryota</taxon>
        <taxon>Viridiplantae</taxon>
        <taxon>Streptophyta</taxon>
        <taxon>Embryophyta</taxon>
        <taxon>Tracheophyta</taxon>
        <taxon>Spermatophyta</taxon>
        <taxon>Magnoliopsida</taxon>
        <taxon>eudicotyledons</taxon>
        <taxon>Gunneridae</taxon>
        <taxon>Pentapetalae</taxon>
        <taxon>asterids</taxon>
        <taxon>campanulids</taxon>
        <taxon>Asterales</taxon>
        <taxon>Asteraceae</taxon>
        <taxon>Asteroideae</taxon>
        <taxon>Heliantheae alliance</taxon>
        <taxon>Millerieae</taxon>
        <taxon>Smallanthus</taxon>
    </lineage>
</organism>
<accession>A0ACB9APR5</accession>
<dbReference type="Proteomes" id="UP001056120">
    <property type="component" value="Linkage Group LG24"/>
</dbReference>
<keyword evidence="2" id="KW-1185">Reference proteome</keyword>
<dbReference type="EMBL" id="CM042041">
    <property type="protein sequence ID" value="KAI3711852.1"/>
    <property type="molecule type" value="Genomic_DNA"/>
</dbReference>
<comment type="caution">
    <text evidence="1">The sequence shown here is derived from an EMBL/GenBank/DDBJ whole genome shotgun (WGS) entry which is preliminary data.</text>
</comment>
<reference evidence="1 2" key="2">
    <citation type="journal article" date="2022" name="Mol. Ecol. Resour.">
        <title>The genomes of chicory, endive, great burdock and yacon provide insights into Asteraceae paleo-polyploidization history and plant inulin production.</title>
        <authorList>
            <person name="Fan W."/>
            <person name="Wang S."/>
            <person name="Wang H."/>
            <person name="Wang A."/>
            <person name="Jiang F."/>
            <person name="Liu H."/>
            <person name="Zhao H."/>
            <person name="Xu D."/>
            <person name="Zhang Y."/>
        </authorList>
    </citation>
    <scope>NUCLEOTIDE SEQUENCE [LARGE SCALE GENOMIC DNA]</scope>
    <source>
        <strain evidence="2">cv. Yunnan</strain>
        <tissue evidence="1">Leaves</tissue>
    </source>
</reference>
<name>A0ACB9APR5_9ASTR</name>